<feature type="domain" description="PABC" evidence="5">
    <location>
        <begin position="552"/>
        <end position="636"/>
    </location>
</feature>
<dbReference type="OMA" id="QQPGFMP"/>
<dbReference type="PROSITE" id="PS51309">
    <property type="entry name" value="PABC"/>
    <property type="match status" value="1"/>
</dbReference>
<keyword evidence="7" id="KW-1185">Reference proteome</keyword>
<reference evidence="6" key="1">
    <citation type="submission" date="2021-01" db="EMBL/GenBank/DDBJ databases">
        <authorList>
            <consortium name="Genoscope - CEA"/>
            <person name="William W."/>
        </authorList>
    </citation>
    <scope>NUCLEOTIDE SEQUENCE</scope>
</reference>
<organism evidence="6 7">
    <name type="scientific">Paramecium primaurelia</name>
    <dbReference type="NCBI Taxonomy" id="5886"/>
    <lineage>
        <taxon>Eukaryota</taxon>
        <taxon>Sar</taxon>
        <taxon>Alveolata</taxon>
        <taxon>Ciliophora</taxon>
        <taxon>Intramacronucleata</taxon>
        <taxon>Oligohymenophorea</taxon>
        <taxon>Peniculida</taxon>
        <taxon>Parameciidae</taxon>
        <taxon>Paramecium</taxon>
    </lineage>
</organism>
<feature type="domain" description="RRM" evidence="4">
    <location>
        <begin position="245"/>
        <end position="343"/>
    </location>
</feature>
<dbReference type="FunFam" id="3.30.70.330:FF:002151">
    <property type="match status" value="1"/>
</dbReference>
<dbReference type="FunFam" id="3.30.70.330:FF:001548">
    <property type="match status" value="1"/>
</dbReference>
<dbReference type="PROSITE" id="PS50102">
    <property type="entry name" value="RRM"/>
    <property type="match status" value="3"/>
</dbReference>
<feature type="domain" description="RRM" evidence="4">
    <location>
        <begin position="154"/>
        <end position="234"/>
    </location>
</feature>
<dbReference type="InterPro" id="IPR050502">
    <property type="entry name" value="Euk_RNA-bind_prot"/>
</dbReference>
<dbReference type="CDD" id="cd00590">
    <property type="entry name" value="RRM_SF"/>
    <property type="match status" value="3"/>
</dbReference>
<accession>A0A8S1LY20</accession>
<keyword evidence="1 2" id="KW-0694">RNA-binding</keyword>
<evidence type="ECO:0000313" key="6">
    <source>
        <dbReference type="EMBL" id="CAD8070431.1"/>
    </source>
</evidence>
<name>A0A8S1LY20_PARPR</name>
<dbReference type="AlphaFoldDB" id="A0A8S1LY20"/>
<evidence type="ECO:0000313" key="7">
    <source>
        <dbReference type="Proteomes" id="UP000688137"/>
    </source>
</evidence>
<sequence length="637" mass="75337">MTILIYENIVLNLYRDFFLKFKSLSFGINKISAKAGIAYRKNQRNFKSYLLNQIQMFRFPGYQDQNKQQENGLHIADLEEGITEEQLYVEFRKFGQISFVKLHRYPLIGKSKHYAFIYFSSQEEARKAKEAMNYKQLLREPMRITYIQEYEKDANLFFAGFELTITLKQLEEFFQKWGQVVSVKLSIDENKKSRGYGWVQYEKKEQANALLADSTDGTIMYNEKKPIIVKRFVKKGQSDREDKRNNLYIKNFWPSLDNYDLDNAEVRESLEKEMRTKLDEWFNGFGQIVSILVKIDIERKAPFAFVSFNRHQDAKEAQRTLGTNQKRDPLSTGRMMYVGWAQTKTDRKQQRDNNIFAKYIYADHLSRNVTEEMIRTTLNECGYGDIQMIRLEKMQQGFQQIIRIGYIVFEQASDANKLIKNFKSNEKFEEIKKLFDPNVETAGGKYFQHLFPQQSQQRGQRRNNQRQSPNRRMNAMPQGPMPFGQRMPFPPYQMQQRMQGGPGGMRRPFQQQIPGFPQPIRPNIPPPVQQPDFQQQAPAQIVPFNKRQDLVDLMANLEAFKAKPQEDQLRQIQQMLYYRIKARLNTDTEAHWKRISEILSDPTNYSIDEIIDMFKEEEQFNSFVDEAIEQLKEASSW</sequence>
<evidence type="ECO:0000256" key="2">
    <source>
        <dbReference type="PROSITE-ProRule" id="PRU00176"/>
    </source>
</evidence>
<dbReference type="Pfam" id="PF00076">
    <property type="entry name" value="RRM_1"/>
    <property type="match status" value="3"/>
</dbReference>
<gene>
    <name evidence="6" type="ORF">PPRIM_AZ9-3.1.T0450232</name>
</gene>
<dbReference type="GO" id="GO:0003729">
    <property type="term" value="F:mRNA binding"/>
    <property type="evidence" value="ECO:0007669"/>
    <property type="project" value="TreeGrafter"/>
</dbReference>
<dbReference type="PANTHER" id="PTHR48025">
    <property type="entry name" value="OS02G0815200 PROTEIN"/>
    <property type="match status" value="1"/>
</dbReference>
<dbReference type="PANTHER" id="PTHR48025:SF1">
    <property type="entry name" value="RRM DOMAIN-CONTAINING PROTEIN"/>
    <property type="match status" value="1"/>
</dbReference>
<dbReference type="EMBL" id="CAJJDM010000045">
    <property type="protein sequence ID" value="CAD8070431.1"/>
    <property type="molecule type" value="Genomic_DNA"/>
</dbReference>
<evidence type="ECO:0000256" key="1">
    <source>
        <dbReference type="ARBA" id="ARBA00022884"/>
    </source>
</evidence>
<proteinExistence type="predicted"/>
<dbReference type="InterPro" id="IPR000504">
    <property type="entry name" value="RRM_dom"/>
</dbReference>
<dbReference type="InterPro" id="IPR002004">
    <property type="entry name" value="PABP_HYD_C"/>
</dbReference>
<dbReference type="FunFam" id="3.30.70.330:FF:001005">
    <property type="entry name" value="Uncharacterized protein"/>
    <property type="match status" value="1"/>
</dbReference>
<evidence type="ECO:0000259" key="5">
    <source>
        <dbReference type="PROSITE" id="PS51309"/>
    </source>
</evidence>
<dbReference type="Proteomes" id="UP000688137">
    <property type="component" value="Unassembled WGS sequence"/>
</dbReference>
<protein>
    <recommendedName>
        <fullName evidence="8">Polyadenylate-binding protein</fullName>
    </recommendedName>
</protein>
<evidence type="ECO:0008006" key="8">
    <source>
        <dbReference type="Google" id="ProtNLM"/>
    </source>
</evidence>
<comment type="caution">
    <text evidence="6">The sequence shown here is derived from an EMBL/GenBank/DDBJ whole genome shotgun (WGS) entry which is preliminary data.</text>
</comment>
<dbReference type="SMART" id="SM00360">
    <property type="entry name" value="RRM"/>
    <property type="match status" value="4"/>
</dbReference>
<evidence type="ECO:0000259" key="4">
    <source>
        <dbReference type="PROSITE" id="PS50102"/>
    </source>
</evidence>
<feature type="domain" description="RRM" evidence="4">
    <location>
        <begin position="71"/>
        <end position="149"/>
    </location>
</feature>
<evidence type="ECO:0000256" key="3">
    <source>
        <dbReference type="SAM" id="MobiDB-lite"/>
    </source>
</evidence>
<feature type="region of interest" description="Disordered" evidence="3">
    <location>
        <begin position="450"/>
        <end position="481"/>
    </location>
</feature>